<dbReference type="Proteomes" id="UP000295198">
    <property type="component" value="Unassembled WGS sequence"/>
</dbReference>
<proteinExistence type="predicted"/>
<name>A0A4Q4ZDU9_9ACTN</name>
<gene>
    <name evidence="1" type="ORF">EKO23_10020</name>
</gene>
<reference evidence="1 2" key="1">
    <citation type="submission" date="2019-01" db="EMBL/GenBank/DDBJ databases">
        <title>Nocardioides guangzhouensis sp. nov., an actinobacterium isolated from soil.</title>
        <authorList>
            <person name="Fu Y."/>
            <person name="Cai Y."/>
            <person name="Lin Z."/>
            <person name="Chen P."/>
        </authorList>
    </citation>
    <scope>NUCLEOTIDE SEQUENCE [LARGE SCALE GENOMIC DNA]</scope>
    <source>
        <strain evidence="1 2">130</strain>
    </source>
</reference>
<protein>
    <submittedName>
        <fullName evidence="1">Uncharacterized protein</fullName>
    </submittedName>
</protein>
<dbReference type="OrthoDB" id="4555106at2"/>
<accession>A0A4Q4ZDU9</accession>
<dbReference type="AlphaFoldDB" id="A0A4Q4ZDU9"/>
<dbReference type="RefSeq" id="WP_134716780.1">
    <property type="nucleotide sequence ID" value="NZ_SDKM01000012.1"/>
</dbReference>
<sequence>MTSGMLVALTFPGLVVLLLALAIVEQPASRLRRRSVVTRRRRTSRTATGLDFMTVLTMPDKQIELDQRASDKVRRVGSEDDAPADGHRVALDAGTVRITRR</sequence>
<evidence type="ECO:0000313" key="1">
    <source>
        <dbReference type="EMBL" id="RYP86280.1"/>
    </source>
</evidence>
<evidence type="ECO:0000313" key="2">
    <source>
        <dbReference type="Proteomes" id="UP000295198"/>
    </source>
</evidence>
<organism evidence="1 2">
    <name type="scientific">Nocardioides guangzhouensis</name>
    <dbReference type="NCBI Taxonomy" id="2497878"/>
    <lineage>
        <taxon>Bacteria</taxon>
        <taxon>Bacillati</taxon>
        <taxon>Actinomycetota</taxon>
        <taxon>Actinomycetes</taxon>
        <taxon>Propionibacteriales</taxon>
        <taxon>Nocardioidaceae</taxon>
        <taxon>Nocardioides</taxon>
    </lineage>
</organism>
<keyword evidence="2" id="KW-1185">Reference proteome</keyword>
<comment type="caution">
    <text evidence="1">The sequence shown here is derived from an EMBL/GenBank/DDBJ whole genome shotgun (WGS) entry which is preliminary data.</text>
</comment>
<dbReference type="EMBL" id="SDKM01000012">
    <property type="protein sequence ID" value="RYP86280.1"/>
    <property type="molecule type" value="Genomic_DNA"/>
</dbReference>